<dbReference type="PANTHER" id="PTHR31374:SF203">
    <property type="entry name" value="AUXIN-RESPONSIVE PROTEIN SAUR71-LIKE"/>
    <property type="match status" value="1"/>
</dbReference>
<sequence>MSSKPHNKINQIVRLKQVMNRWRRRCSTSGTLAVYIGSDHTRFIIPTRFLNLPVFITLLNKAEEEYGYQRNGGLVIPCDVIFFKKVVKVLEKNEEGFKMFDLDDFVKMFDDVMINCCKDDLKKKCEGFTPLLTKARV</sequence>
<comment type="caution">
    <text evidence="2">The sequence shown here is derived from an EMBL/GenBank/DDBJ whole genome shotgun (WGS) entry which is preliminary data.</text>
</comment>
<dbReference type="EMBL" id="BKCJ010046356">
    <property type="protein sequence ID" value="GEW13359.1"/>
    <property type="molecule type" value="Genomic_DNA"/>
</dbReference>
<protein>
    <submittedName>
        <fullName evidence="2">Putative small auxin-up RNA</fullName>
    </submittedName>
</protein>
<dbReference type="AlphaFoldDB" id="A0A699GWM8"/>
<dbReference type="Pfam" id="PF02519">
    <property type="entry name" value="Auxin_inducible"/>
    <property type="match status" value="1"/>
</dbReference>
<dbReference type="GO" id="GO:0009733">
    <property type="term" value="P:response to auxin"/>
    <property type="evidence" value="ECO:0007669"/>
    <property type="project" value="InterPro"/>
</dbReference>
<accession>A0A699GWM8</accession>
<evidence type="ECO:0000256" key="1">
    <source>
        <dbReference type="ARBA" id="ARBA00006974"/>
    </source>
</evidence>
<gene>
    <name evidence="2" type="ORF">Tci_185335</name>
</gene>
<proteinExistence type="inferred from homology"/>
<name>A0A699GWM8_TANCI</name>
<comment type="similarity">
    <text evidence="1">Belongs to the ARG7 family.</text>
</comment>
<dbReference type="InterPro" id="IPR003676">
    <property type="entry name" value="SAUR_fam"/>
</dbReference>
<evidence type="ECO:0000313" key="2">
    <source>
        <dbReference type="EMBL" id="GEW13359.1"/>
    </source>
</evidence>
<dbReference type="PANTHER" id="PTHR31374">
    <property type="entry name" value="AUXIN-INDUCED PROTEIN-LIKE-RELATED"/>
    <property type="match status" value="1"/>
</dbReference>
<reference evidence="2" key="1">
    <citation type="journal article" date="2019" name="Sci. Rep.">
        <title>Draft genome of Tanacetum cinerariifolium, the natural source of mosquito coil.</title>
        <authorList>
            <person name="Yamashiro T."/>
            <person name="Shiraishi A."/>
            <person name="Satake H."/>
            <person name="Nakayama K."/>
        </authorList>
    </citation>
    <scope>NUCLEOTIDE SEQUENCE</scope>
</reference>
<organism evidence="2">
    <name type="scientific">Tanacetum cinerariifolium</name>
    <name type="common">Dalmatian daisy</name>
    <name type="synonym">Chrysanthemum cinerariifolium</name>
    <dbReference type="NCBI Taxonomy" id="118510"/>
    <lineage>
        <taxon>Eukaryota</taxon>
        <taxon>Viridiplantae</taxon>
        <taxon>Streptophyta</taxon>
        <taxon>Embryophyta</taxon>
        <taxon>Tracheophyta</taxon>
        <taxon>Spermatophyta</taxon>
        <taxon>Magnoliopsida</taxon>
        <taxon>eudicotyledons</taxon>
        <taxon>Gunneridae</taxon>
        <taxon>Pentapetalae</taxon>
        <taxon>asterids</taxon>
        <taxon>campanulids</taxon>
        <taxon>Asterales</taxon>
        <taxon>Asteraceae</taxon>
        <taxon>Asteroideae</taxon>
        <taxon>Anthemideae</taxon>
        <taxon>Anthemidinae</taxon>
        <taxon>Tanacetum</taxon>
    </lineage>
</organism>